<protein>
    <submittedName>
        <fullName evidence="3">Uncharacterized protein</fullName>
    </submittedName>
</protein>
<feature type="compositionally biased region" description="Acidic residues" evidence="2">
    <location>
        <begin position="363"/>
        <end position="373"/>
    </location>
</feature>
<reference evidence="3" key="2">
    <citation type="journal article" date="2007" name="Science">
        <title>Draft genome sequence of the sexually transmitted pathogen Trichomonas vaginalis.</title>
        <authorList>
            <person name="Carlton J.M."/>
            <person name="Hirt R.P."/>
            <person name="Silva J.C."/>
            <person name="Delcher A.L."/>
            <person name="Schatz M."/>
            <person name="Zhao Q."/>
            <person name="Wortman J.R."/>
            <person name="Bidwell S.L."/>
            <person name="Alsmark U.C.M."/>
            <person name="Besteiro S."/>
            <person name="Sicheritz-Ponten T."/>
            <person name="Noel C.J."/>
            <person name="Dacks J.B."/>
            <person name="Foster P.G."/>
            <person name="Simillion C."/>
            <person name="Van de Peer Y."/>
            <person name="Miranda-Saavedra D."/>
            <person name="Barton G.J."/>
            <person name="Westrop G.D."/>
            <person name="Mueller S."/>
            <person name="Dessi D."/>
            <person name="Fiori P.L."/>
            <person name="Ren Q."/>
            <person name="Paulsen I."/>
            <person name="Zhang H."/>
            <person name="Bastida-Corcuera F.D."/>
            <person name="Simoes-Barbosa A."/>
            <person name="Brown M.T."/>
            <person name="Hayes R.D."/>
            <person name="Mukherjee M."/>
            <person name="Okumura C.Y."/>
            <person name="Schneider R."/>
            <person name="Smith A.J."/>
            <person name="Vanacova S."/>
            <person name="Villalvazo M."/>
            <person name="Haas B.J."/>
            <person name="Pertea M."/>
            <person name="Feldblyum T.V."/>
            <person name="Utterback T.R."/>
            <person name="Shu C.L."/>
            <person name="Osoegawa K."/>
            <person name="de Jong P.J."/>
            <person name="Hrdy I."/>
            <person name="Horvathova L."/>
            <person name="Zubacova Z."/>
            <person name="Dolezal P."/>
            <person name="Malik S.B."/>
            <person name="Logsdon J.M. Jr."/>
            <person name="Henze K."/>
            <person name="Gupta A."/>
            <person name="Wang C.C."/>
            <person name="Dunne R.L."/>
            <person name="Upcroft J.A."/>
            <person name="Upcroft P."/>
            <person name="White O."/>
            <person name="Salzberg S.L."/>
            <person name="Tang P."/>
            <person name="Chiu C.-H."/>
            <person name="Lee Y.-S."/>
            <person name="Embley T.M."/>
            <person name="Coombs G.H."/>
            <person name="Mottram J.C."/>
            <person name="Tachezy J."/>
            <person name="Fraser-Liggett C.M."/>
            <person name="Johnson P.J."/>
        </authorList>
    </citation>
    <scope>NUCLEOTIDE SEQUENCE [LARGE SCALE GENOMIC DNA]</scope>
    <source>
        <strain evidence="3">G3</strain>
    </source>
</reference>
<feature type="compositionally biased region" description="Polar residues" evidence="2">
    <location>
        <begin position="153"/>
        <end position="190"/>
    </location>
</feature>
<reference evidence="3" key="1">
    <citation type="submission" date="2006-10" db="EMBL/GenBank/DDBJ databases">
        <authorList>
            <person name="Amadeo P."/>
            <person name="Zhao Q."/>
            <person name="Wortman J."/>
            <person name="Fraser-Liggett C."/>
            <person name="Carlton J."/>
        </authorList>
    </citation>
    <scope>NUCLEOTIDE SEQUENCE</scope>
    <source>
        <strain evidence="3">G3</strain>
    </source>
</reference>
<feature type="compositionally biased region" description="Polar residues" evidence="2">
    <location>
        <begin position="197"/>
        <end position="209"/>
    </location>
</feature>
<dbReference type="VEuPathDB" id="TrichDB:TVAG_497400"/>
<feature type="compositionally biased region" description="Polar residues" evidence="2">
    <location>
        <begin position="243"/>
        <end position="270"/>
    </location>
</feature>
<dbReference type="InParanoid" id="A2EGY2"/>
<feature type="region of interest" description="Disordered" evidence="2">
    <location>
        <begin position="153"/>
        <end position="446"/>
    </location>
</feature>
<feature type="compositionally biased region" description="Basic and acidic residues" evidence="2">
    <location>
        <begin position="229"/>
        <end position="242"/>
    </location>
</feature>
<evidence type="ECO:0000313" key="3">
    <source>
        <dbReference type="EMBL" id="EAY08116.1"/>
    </source>
</evidence>
<feature type="coiled-coil region" evidence="1">
    <location>
        <begin position="5"/>
        <end position="115"/>
    </location>
</feature>
<dbReference type="Proteomes" id="UP000001542">
    <property type="component" value="Unassembled WGS sequence"/>
</dbReference>
<dbReference type="KEGG" id="tva:4766012"/>
<evidence type="ECO:0000256" key="2">
    <source>
        <dbReference type="SAM" id="MobiDB-lite"/>
    </source>
</evidence>
<feature type="compositionally biased region" description="Low complexity" evidence="2">
    <location>
        <begin position="436"/>
        <end position="446"/>
    </location>
</feature>
<dbReference type="EMBL" id="DS113385">
    <property type="protein sequence ID" value="EAY08116.1"/>
    <property type="molecule type" value="Genomic_DNA"/>
</dbReference>
<gene>
    <name evidence="3" type="ORF">TVAG_497400</name>
</gene>
<name>A2EGY2_TRIV3</name>
<keyword evidence="1" id="KW-0175">Coiled coil</keyword>
<organism evidence="3 4">
    <name type="scientific">Trichomonas vaginalis (strain ATCC PRA-98 / G3)</name>
    <dbReference type="NCBI Taxonomy" id="412133"/>
    <lineage>
        <taxon>Eukaryota</taxon>
        <taxon>Metamonada</taxon>
        <taxon>Parabasalia</taxon>
        <taxon>Trichomonadida</taxon>
        <taxon>Trichomonadidae</taxon>
        <taxon>Trichomonas</taxon>
    </lineage>
</organism>
<feature type="compositionally biased region" description="Basic and acidic residues" evidence="2">
    <location>
        <begin position="275"/>
        <end position="297"/>
    </location>
</feature>
<dbReference type="VEuPathDB" id="TrichDB:TVAGG3_0803380"/>
<keyword evidence="4" id="KW-1185">Reference proteome</keyword>
<evidence type="ECO:0000256" key="1">
    <source>
        <dbReference type="SAM" id="Coils"/>
    </source>
</evidence>
<evidence type="ECO:0000313" key="4">
    <source>
        <dbReference type="Proteomes" id="UP000001542"/>
    </source>
</evidence>
<dbReference type="AlphaFoldDB" id="A2EGY2"/>
<dbReference type="SMR" id="A2EGY2"/>
<proteinExistence type="predicted"/>
<feature type="compositionally biased region" description="Basic and acidic residues" evidence="2">
    <location>
        <begin position="409"/>
        <end position="429"/>
    </location>
</feature>
<dbReference type="RefSeq" id="XP_001320339.1">
    <property type="nucleotide sequence ID" value="XM_001320304.1"/>
</dbReference>
<accession>A2EGY2</accession>
<sequence>MDEEIKSLRTQNKQLKEKIREQYQVFQEERSKLKSRNQVLRTQLYQEQARNKAAIEQFSEKIRLLENKIASKQQYVQFPQYRRQPTNYTGKTSRFQELEERGRRLEREADEILLKCRSGDPALFLPPPDIYQMPTYNPRTDFNYDNQANAFSQNVKPVQKQTQIPKNSRNTRNSNDGNQASRVSYHSNLQDFDGIRRTSQNSNNPSSIYDDSMCDNDVSNDSMIVDPVNTRRKDNSVHRSNSEKSAPLQQKVEQPIKRSSSTPKQSNASQNPPPKETKKSDSNSEKTKSSDKKKVSLSEEASDALFGDFGSKPAEKKSKSSANSSKIQKEKPQPVEQKSISEDVFAENSIQQEKPAPSKEDVFVEDNSTDDGIDVFANDPLDGFMSSPAQKEESDIKANAPNVSPAESSKNRSDQKQSASKEQDNKSDVFDDGFDDNFGTSFDIDI</sequence>